<dbReference type="GO" id="GO:0046872">
    <property type="term" value="F:metal ion binding"/>
    <property type="evidence" value="ECO:0007669"/>
    <property type="project" value="UniProtKB-KW"/>
</dbReference>
<name>A0A0N1ECN2_9HELI</name>
<dbReference type="InterPro" id="IPR049708">
    <property type="entry name" value="PP0621-like"/>
</dbReference>
<evidence type="ECO:0000313" key="8">
    <source>
        <dbReference type="Proteomes" id="UP000255269"/>
    </source>
</evidence>
<keyword evidence="1" id="KW-0479">Metal-binding</keyword>
<dbReference type="Gene3D" id="2.30.170.10">
    <property type="match status" value="1"/>
</dbReference>
<dbReference type="SUPFAM" id="SSF57868">
    <property type="entry name" value="Metallothionein"/>
    <property type="match status" value="1"/>
</dbReference>
<reference evidence="6 7" key="1">
    <citation type="submission" date="2014-06" db="EMBL/GenBank/DDBJ databases">
        <title>Helicobacter pullorum isolates in fresh chicken meat - phenotypic and genotypic features.</title>
        <authorList>
            <person name="Borges V."/>
            <person name="Santos A."/>
            <person name="Correia C.B."/>
            <person name="Saraiva M."/>
            <person name="Menard A."/>
            <person name="Vieira L."/>
            <person name="Sampaio D.A."/>
            <person name="Gomes J.P."/>
            <person name="Oleastro M."/>
        </authorList>
    </citation>
    <scope>NUCLEOTIDE SEQUENCE [LARGE SCALE GENOMIC DNA]</scope>
    <source>
        <strain evidence="4 7">229334/12</strain>
        <strain evidence="3 6">229336/12</strain>
    </source>
</reference>
<proteinExistence type="predicted"/>
<evidence type="ECO:0000313" key="4">
    <source>
        <dbReference type="EMBL" id="KPH55355.1"/>
    </source>
</evidence>
<evidence type="ECO:0000313" key="7">
    <source>
        <dbReference type="Proteomes" id="UP000037997"/>
    </source>
</evidence>
<dbReference type="NCBIfam" id="NF041023">
    <property type="entry name" value="PP0621_fam"/>
    <property type="match status" value="1"/>
</dbReference>
<dbReference type="InterPro" id="IPR017854">
    <property type="entry name" value="Metalthion_dom_sf"/>
</dbReference>
<sequence>MLKWLLIVLLILAVYYFFRKMSVKKEENQNFKKHNKNEEIMLECKKCGTYISSKEAIISNGKYYCSKECLEADK</sequence>
<dbReference type="GeneID" id="93196086"/>
<dbReference type="Proteomes" id="UP000037997">
    <property type="component" value="Unassembled WGS sequence"/>
</dbReference>
<dbReference type="STRING" id="35818.HPU229336_03260"/>
<dbReference type="EMBL" id="JNOC01000044">
    <property type="protein sequence ID" value="KPH55355.1"/>
    <property type="molecule type" value="Genomic_DNA"/>
</dbReference>
<dbReference type="RefSeq" id="WP_005022321.1">
    <property type="nucleotide sequence ID" value="NZ_CABKNZ010000041.1"/>
</dbReference>
<dbReference type="PATRIC" id="fig|35818.10.peg.673"/>
<keyword evidence="2" id="KW-0480">Metal-thiolate cluster</keyword>
<gene>
    <name evidence="4" type="ORF">HPU229334_08785</name>
    <name evidence="3" type="ORF">HPU229336_03260</name>
    <name evidence="5" type="ORF">NCTC13156_01281</name>
</gene>
<dbReference type="OrthoDB" id="5356091at2"/>
<dbReference type="EMBL" id="JNUR01000020">
    <property type="protein sequence ID" value="KPH50335.1"/>
    <property type="molecule type" value="Genomic_DNA"/>
</dbReference>
<organism evidence="4 7">
    <name type="scientific">Helicobacter pullorum</name>
    <dbReference type="NCBI Taxonomy" id="35818"/>
    <lineage>
        <taxon>Bacteria</taxon>
        <taxon>Pseudomonadati</taxon>
        <taxon>Campylobacterota</taxon>
        <taxon>Epsilonproteobacteria</taxon>
        <taxon>Campylobacterales</taxon>
        <taxon>Helicobacteraceae</taxon>
        <taxon>Helicobacter</taxon>
    </lineage>
</organism>
<evidence type="ECO:0000256" key="1">
    <source>
        <dbReference type="ARBA" id="ARBA00022723"/>
    </source>
</evidence>
<protein>
    <submittedName>
        <fullName evidence="5">Prokaryotic metallothionein family protein</fullName>
    </submittedName>
</protein>
<evidence type="ECO:0000313" key="5">
    <source>
        <dbReference type="EMBL" id="STQ88441.1"/>
    </source>
</evidence>
<dbReference type="Proteomes" id="UP000037800">
    <property type="component" value="Unassembled WGS sequence"/>
</dbReference>
<dbReference type="EMBL" id="UGJF01000001">
    <property type="protein sequence ID" value="STQ88441.1"/>
    <property type="molecule type" value="Genomic_DNA"/>
</dbReference>
<reference evidence="5 8" key="2">
    <citation type="submission" date="2018-06" db="EMBL/GenBank/DDBJ databases">
        <authorList>
            <consortium name="Pathogen Informatics"/>
            <person name="Doyle S."/>
        </authorList>
    </citation>
    <scope>NUCLEOTIDE SEQUENCE [LARGE SCALE GENOMIC DNA]</scope>
    <source>
        <strain evidence="5 8">NCTC13156</strain>
    </source>
</reference>
<dbReference type="Proteomes" id="UP000255269">
    <property type="component" value="Unassembled WGS sequence"/>
</dbReference>
<accession>A0A0N1ECN2</accession>
<dbReference type="AlphaFoldDB" id="A0A0N1ECN2"/>
<evidence type="ECO:0000313" key="6">
    <source>
        <dbReference type="Proteomes" id="UP000037800"/>
    </source>
</evidence>
<evidence type="ECO:0000256" key="2">
    <source>
        <dbReference type="ARBA" id="ARBA00022851"/>
    </source>
</evidence>
<evidence type="ECO:0000313" key="3">
    <source>
        <dbReference type="EMBL" id="KPH50335.1"/>
    </source>
</evidence>